<organism evidence="1 2">
    <name type="scientific">Sulfurirhabdus autotrophica</name>
    <dbReference type="NCBI Taxonomy" id="1706046"/>
    <lineage>
        <taxon>Bacteria</taxon>
        <taxon>Pseudomonadati</taxon>
        <taxon>Pseudomonadota</taxon>
        <taxon>Betaproteobacteria</taxon>
        <taxon>Nitrosomonadales</taxon>
        <taxon>Sulfuricellaceae</taxon>
        <taxon>Sulfurirhabdus</taxon>
    </lineage>
</organism>
<evidence type="ECO:0000313" key="2">
    <source>
        <dbReference type="Proteomes" id="UP000295367"/>
    </source>
</evidence>
<dbReference type="AlphaFoldDB" id="A0A4R3XRZ7"/>
<dbReference type="SUPFAM" id="SSF103642">
    <property type="entry name" value="Sec-C motif"/>
    <property type="match status" value="1"/>
</dbReference>
<comment type="caution">
    <text evidence="1">The sequence shown here is derived from an EMBL/GenBank/DDBJ whole genome shotgun (WGS) entry which is preliminary data.</text>
</comment>
<evidence type="ECO:0000313" key="1">
    <source>
        <dbReference type="EMBL" id="TCV81112.1"/>
    </source>
</evidence>
<dbReference type="SUPFAM" id="SSF48452">
    <property type="entry name" value="TPR-like"/>
    <property type="match status" value="1"/>
</dbReference>
<reference evidence="1 2" key="1">
    <citation type="submission" date="2019-03" db="EMBL/GenBank/DDBJ databases">
        <title>Genomic Encyclopedia of Type Strains, Phase IV (KMG-IV): sequencing the most valuable type-strain genomes for metagenomic binning, comparative biology and taxonomic classification.</title>
        <authorList>
            <person name="Goeker M."/>
        </authorList>
    </citation>
    <scope>NUCLEOTIDE SEQUENCE [LARGE SCALE GENOMIC DNA]</scope>
    <source>
        <strain evidence="1 2">DSM 100309</strain>
    </source>
</reference>
<dbReference type="InterPro" id="IPR004027">
    <property type="entry name" value="SEC_C_motif"/>
</dbReference>
<dbReference type="Pfam" id="PF02810">
    <property type="entry name" value="SEC-C"/>
    <property type="match status" value="1"/>
</dbReference>
<name>A0A4R3XRZ7_9PROT</name>
<dbReference type="EMBL" id="SMCO01000026">
    <property type="protein sequence ID" value="TCV81112.1"/>
    <property type="molecule type" value="Genomic_DNA"/>
</dbReference>
<sequence>MTFQHDNIASNDLELLVSRSVSVILKSEDATDFMRWFDQYSEDVAPIFFKQFQSSPDGLRSFKSFFARFIWNRTALPSNNFRPRTLPKPERNSTCPCGSGKKYKHCCLAMEPSQDEFPNISMLPFVLDTLSAKQLTALPFEYLSAEELEHVARQWMLQSRVQDAVKLLEGLFANFNKLDERAEPAFDCLLDCYDILGNPLKKKKLLKRGSSANNKYIRAAALQRRCCILADRNEYAEAWSLFQELQRLIPNDPSLSHLEITLLVNQGEKQRATERARFWVARLSKVKDFDQGPLIEYLRTVSQGDISSAMTGIAKNLSPEINLLVSLIEQLPEPACHYMLKPKNGSAGPMEPDKKLLSLAAQWETQGEYSETMADDIEWLGHNPLAWQCFDILDDWLATVEGERVSHGFEEVLLLPVLRHAEALLRLTLKCYQADGMKLEWAWHENRPAMRLLERLVGMLRLTKNFPEAVRVAEWMVLTLNPNDNQGLRSNLIHDYLRLGKINEALVLSRIYQDDIADMSYGTALALFMDNQLQAAQRSLAIARKRYPEVSKMLLAVKPKQPRLRNGMVQVGGRDEAWYYFKDNFDIWKQSGALEWLKQSFAKK</sequence>
<gene>
    <name evidence="1" type="ORF">EDC63_12630</name>
</gene>
<dbReference type="InterPro" id="IPR011990">
    <property type="entry name" value="TPR-like_helical_dom_sf"/>
</dbReference>
<proteinExistence type="predicted"/>
<protein>
    <submittedName>
        <fullName evidence="1">SEC-C motif-containing protein</fullName>
    </submittedName>
</protein>
<keyword evidence="2" id="KW-1185">Reference proteome</keyword>
<dbReference type="Proteomes" id="UP000295367">
    <property type="component" value="Unassembled WGS sequence"/>
</dbReference>
<dbReference type="OrthoDB" id="9816539at2"/>
<accession>A0A4R3XRZ7</accession>
<dbReference type="Gene3D" id="3.10.450.50">
    <property type="match status" value="1"/>
</dbReference>